<sequence length="62" mass="7194">NNIYNNTVDLLVERKYPLTKFTLNQMLNNVRLKVEEESEVSLELLSFGVDAAMEFKKNMLSV</sequence>
<proteinExistence type="predicted"/>
<reference evidence="1" key="1">
    <citation type="journal article" date="2019" name="Sci. Rep.">
        <title>Draft genome of Tanacetum cinerariifolium, the natural source of mosquito coil.</title>
        <authorList>
            <person name="Yamashiro T."/>
            <person name="Shiraishi A."/>
            <person name="Satake H."/>
            <person name="Nakayama K."/>
        </authorList>
    </citation>
    <scope>NUCLEOTIDE SEQUENCE</scope>
</reference>
<evidence type="ECO:0000313" key="1">
    <source>
        <dbReference type="EMBL" id="GEZ96093.1"/>
    </source>
</evidence>
<dbReference type="AlphaFoldDB" id="A0A699IY91"/>
<accession>A0A699IY91</accession>
<organism evidence="1">
    <name type="scientific">Tanacetum cinerariifolium</name>
    <name type="common">Dalmatian daisy</name>
    <name type="synonym">Chrysanthemum cinerariifolium</name>
    <dbReference type="NCBI Taxonomy" id="118510"/>
    <lineage>
        <taxon>Eukaryota</taxon>
        <taxon>Viridiplantae</taxon>
        <taxon>Streptophyta</taxon>
        <taxon>Embryophyta</taxon>
        <taxon>Tracheophyta</taxon>
        <taxon>Spermatophyta</taxon>
        <taxon>Magnoliopsida</taxon>
        <taxon>eudicotyledons</taxon>
        <taxon>Gunneridae</taxon>
        <taxon>Pentapetalae</taxon>
        <taxon>asterids</taxon>
        <taxon>campanulids</taxon>
        <taxon>Asterales</taxon>
        <taxon>Asteraceae</taxon>
        <taxon>Asteroideae</taxon>
        <taxon>Anthemideae</taxon>
        <taxon>Anthemidinae</taxon>
        <taxon>Tanacetum</taxon>
    </lineage>
</organism>
<name>A0A699IY91_TANCI</name>
<comment type="caution">
    <text evidence="1">The sequence shown here is derived from an EMBL/GenBank/DDBJ whole genome shotgun (WGS) entry which is preliminary data.</text>
</comment>
<feature type="non-terminal residue" evidence="1">
    <location>
        <position position="1"/>
    </location>
</feature>
<dbReference type="EMBL" id="BKCJ010348047">
    <property type="protein sequence ID" value="GEZ96093.1"/>
    <property type="molecule type" value="Genomic_DNA"/>
</dbReference>
<protein>
    <submittedName>
        <fullName evidence="1">Uncharacterized protein</fullName>
    </submittedName>
</protein>
<gene>
    <name evidence="1" type="ORF">Tci_568066</name>
</gene>